<protein>
    <recommendedName>
        <fullName evidence="6">Velvet domain-containing protein</fullName>
    </recommendedName>
</protein>
<dbReference type="OrthoDB" id="5599552at2759"/>
<dbReference type="InterPro" id="IPR038491">
    <property type="entry name" value="Velvet_dom_sf"/>
</dbReference>
<feature type="compositionally biased region" description="Polar residues" evidence="5">
    <location>
        <begin position="483"/>
        <end position="500"/>
    </location>
</feature>
<organism evidence="7 8">
    <name type="scientific">Dimargaris verticillata</name>
    <dbReference type="NCBI Taxonomy" id="2761393"/>
    <lineage>
        <taxon>Eukaryota</taxon>
        <taxon>Fungi</taxon>
        <taxon>Fungi incertae sedis</taxon>
        <taxon>Zoopagomycota</taxon>
        <taxon>Kickxellomycotina</taxon>
        <taxon>Dimargaritomycetes</taxon>
        <taxon>Dimargaritales</taxon>
        <taxon>Dimargaritaceae</taxon>
        <taxon>Dimargaris</taxon>
    </lineage>
</organism>
<sequence>MSRSVDDVFSYHFTDVVQNSKQREHIEYELIIRQEVVKGRTCGVGPKADRRPINPEPIIQLLVHDKSEANVTPFQHSPYYFMFATLTTEDGSREIHILSDFHTHVIRGSVVSSIYYAKDNHNREGAFFVFPDISVRVEGTYRLKFSLFEIVGNVVYFCKSVLSSPFTVFSAKKFPGMDPSTTLSQTFAKQGLKVRMRSENRRKKITVKGEKKDSDDSPTGTTPTPPSGHLSDPPSTYMTRFALANRRAADILPSDRSASDPTSTASGSAYYPPARQGPRQSSHLSGHPYPFDPKHPLPDSYGRPRTSPVYPTQPPGSHLSPHLPPIPPLGHPSGYAQHPPGCQPVQYMRETPPGPPPSTHHGHYPLPMPASRKAADQQPPKAVKRARPSSFDESHPASTGSALPGIPPMASRISVHSLLDQPDRAPTEGMATPAYNMAHPKSQLPRATHGSQARPVAPLHLSLESPSTSSHPVYRDHPGQGSRPWSTLSNVDSGHPSQQYDALERRQLYGSNQPSPTYPPPALARGPYSSPNMGSQASRPRSPEPVRRHSGIHGSIAPPSAVERLYTGWRREEPLPAYPLPGSTASPSGLQSGVRSLALGSSPYIPSTVAQSYSSMRPGSEDFMSPSCPTTPVQSRPLPLGASSSLDPCLPPASYDSQAPFPTPRPSFSHDHFLDRKTSITTRPSQAHYPVEPRRTVSDHTAGAASTGSSRNMHHLSSSSSAEQASRLPPISHLSAVSEGSCGAGPRSHVVSSDHRSPQTGSLGRDPYYSFGQGSGSPLTTPPMGSSGPNLTLPPTPSNSGAQQGPAQASSYPLAGPRSYR</sequence>
<name>A0A9W8B8R4_9FUNG</name>
<feature type="region of interest" description="Disordered" evidence="5">
    <location>
        <begin position="249"/>
        <end position="821"/>
    </location>
</feature>
<feature type="compositionally biased region" description="Polar residues" evidence="5">
    <location>
        <begin position="776"/>
        <end position="790"/>
    </location>
</feature>
<feature type="compositionally biased region" description="Polar residues" evidence="5">
    <location>
        <begin position="604"/>
        <end position="617"/>
    </location>
</feature>
<dbReference type="InterPro" id="IPR021740">
    <property type="entry name" value="Velvet"/>
</dbReference>
<keyword evidence="8" id="KW-1185">Reference proteome</keyword>
<feature type="region of interest" description="Disordered" evidence="5">
    <location>
        <begin position="190"/>
        <end position="236"/>
    </location>
</feature>
<dbReference type="AlphaFoldDB" id="A0A9W8B8R4"/>
<dbReference type="PROSITE" id="PS51821">
    <property type="entry name" value="VELVET"/>
    <property type="match status" value="1"/>
</dbReference>
<evidence type="ECO:0000256" key="2">
    <source>
        <dbReference type="ARBA" id="ARBA00023015"/>
    </source>
</evidence>
<keyword evidence="2" id="KW-0805">Transcription regulation</keyword>
<dbReference type="EMBL" id="JANBQB010000126">
    <property type="protein sequence ID" value="KAJ1981412.1"/>
    <property type="molecule type" value="Genomic_DNA"/>
</dbReference>
<dbReference type="PANTHER" id="PTHR33572:SF18">
    <property type="entry name" value="SPORE DEVELOPMENT REGULATOR VOSA"/>
    <property type="match status" value="1"/>
</dbReference>
<dbReference type="PANTHER" id="PTHR33572">
    <property type="entry name" value="SPORE DEVELOPMENT REGULATOR VOSA"/>
    <property type="match status" value="1"/>
</dbReference>
<evidence type="ECO:0000313" key="7">
    <source>
        <dbReference type="EMBL" id="KAJ1981412.1"/>
    </source>
</evidence>
<evidence type="ECO:0000259" key="6">
    <source>
        <dbReference type="PROSITE" id="PS51821"/>
    </source>
</evidence>
<dbReference type="InterPro" id="IPR037525">
    <property type="entry name" value="Velvet_dom"/>
</dbReference>
<dbReference type="GO" id="GO:0005634">
    <property type="term" value="C:nucleus"/>
    <property type="evidence" value="ECO:0007669"/>
    <property type="project" value="UniProtKB-SubCell"/>
</dbReference>
<feature type="compositionally biased region" description="Polar residues" evidence="5">
    <location>
        <begin position="583"/>
        <end position="594"/>
    </location>
</feature>
<evidence type="ECO:0000256" key="1">
    <source>
        <dbReference type="ARBA" id="ARBA00004123"/>
    </source>
</evidence>
<feature type="compositionally biased region" description="Low complexity" evidence="5">
    <location>
        <begin position="709"/>
        <end position="728"/>
    </location>
</feature>
<feature type="compositionally biased region" description="Basic residues" evidence="5">
    <location>
        <begin position="192"/>
        <end position="206"/>
    </location>
</feature>
<evidence type="ECO:0000256" key="3">
    <source>
        <dbReference type="ARBA" id="ARBA00023163"/>
    </source>
</evidence>
<evidence type="ECO:0000256" key="5">
    <source>
        <dbReference type="SAM" id="MobiDB-lite"/>
    </source>
</evidence>
<evidence type="ECO:0000313" key="8">
    <source>
        <dbReference type="Proteomes" id="UP001151582"/>
    </source>
</evidence>
<dbReference type="Pfam" id="PF11754">
    <property type="entry name" value="Velvet"/>
    <property type="match status" value="2"/>
</dbReference>
<proteinExistence type="predicted"/>
<feature type="domain" description="Velvet" evidence="6">
    <location>
        <begin position="22"/>
        <end position="197"/>
    </location>
</feature>
<gene>
    <name evidence="7" type="ORF">H4R34_002085</name>
</gene>
<feature type="compositionally biased region" description="Polar residues" evidence="5">
    <location>
        <begin position="529"/>
        <end position="539"/>
    </location>
</feature>
<comment type="subcellular location">
    <subcellularLocation>
        <location evidence="1">Nucleus</location>
    </subcellularLocation>
</comment>
<dbReference type="Gene3D" id="2.60.40.3960">
    <property type="entry name" value="Velvet domain"/>
    <property type="match status" value="1"/>
</dbReference>
<feature type="compositionally biased region" description="Polar residues" evidence="5">
    <location>
        <begin position="798"/>
        <end position="811"/>
    </location>
</feature>
<keyword evidence="3" id="KW-0804">Transcription</keyword>
<comment type="caution">
    <text evidence="7">The sequence shown here is derived from an EMBL/GenBank/DDBJ whole genome shotgun (WGS) entry which is preliminary data.</text>
</comment>
<evidence type="ECO:0000256" key="4">
    <source>
        <dbReference type="ARBA" id="ARBA00023242"/>
    </source>
</evidence>
<feature type="compositionally biased region" description="Basic and acidic residues" evidence="5">
    <location>
        <begin position="668"/>
        <end position="678"/>
    </location>
</feature>
<keyword evidence="4" id="KW-0539">Nucleus</keyword>
<reference evidence="7" key="1">
    <citation type="submission" date="2022-07" db="EMBL/GenBank/DDBJ databases">
        <title>Phylogenomic reconstructions and comparative analyses of Kickxellomycotina fungi.</title>
        <authorList>
            <person name="Reynolds N.K."/>
            <person name="Stajich J.E."/>
            <person name="Barry K."/>
            <person name="Grigoriev I.V."/>
            <person name="Crous P."/>
            <person name="Smith M.E."/>
        </authorList>
    </citation>
    <scope>NUCLEOTIDE SEQUENCE</scope>
    <source>
        <strain evidence="7">RSA 567</strain>
    </source>
</reference>
<accession>A0A9W8B8R4</accession>
<dbReference type="Proteomes" id="UP001151582">
    <property type="component" value="Unassembled WGS sequence"/>
</dbReference>